<dbReference type="Gene3D" id="1.10.10.1060">
    <property type="entry name" value="Catalase HPII, helical domain"/>
    <property type="match status" value="1"/>
</dbReference>
<dbReference type="SUPFAM" id="SSF56634">
    <property type="entry name" value="Heme-dependent catalase-like"/>
    <property type="match status" value="1"/>
</dbReference>
<accession>A0ABU1NBZ5</accession>
<gene>
    <name evidence="3" type="ORF">J2739_001753</name>
</gene>
<sequence>MAPESGGADTQRDPRGFALKFPDFIDTQKRDPYSRVQEPDNVWDFAVQARTRGEEVALQTGKPAQATS</sequence>
<dbReference type="EMBL" id="JAVDRF010000003">
    <property type="protein sequence ID" value="MDR6535983.1"/>
    <property type="molecule type" value="Genomic_DNA"/>
</dbReference>
<dbReference type="InterPro" id="IPR011614">
    <property type="entry name" value="Catalase_core"/>
</dbReference>
<keyword evidence="4" id="KW-1185">Reference proteome</keyword>
<evidence type="ECO:0000313" key="4">
    <source>
        <dbReference type="Proteomes" id="UP001184230"/>
    </source>
</evidence>
<organism evidence="3 4">
    <name type="scientific">Variovorax soli</name>
    <dbReference type="NCBI Taxonomy" id="376815"/>
    <lineage>
        <taxon>Bacteria</taxon>
        <taxon>Pseudomonadati</taxon>
        <taxon>Pseudomonadota</taxon>
        <taxon>Betaproteobacteria</taxon>
        <taxon>Burkholderiales</taxon>
        <taxon>Comamonadaceae</taxon>
        <taxon>Variovorax</taxon>
    </lineage>
</organism>
<feature type="domain" description="Catalase core" evidence="2">
    <location>
        <begin position="18"/>
        <end position="51"/>
    </location>
</feature>
<proteinExistence type="predicted"/>
<reference evidence="3 4" key="1">
    <citation type="submission" date="2023-07" db="EMBL/GenBank/DDBJ databases">
        <title>Sorghum-associated microbial communities from plants grown in Nebraska, USA.</title>
        <authorList>
            <person name="Schachtman D."/>
        </authorList>
    </citation>
    <scope>NUCLEOTIDE SEQUENCE [LARGE SCALE GENOMIC DNA]</scope>
    <source>
        <strain evidence="3 4">DS1781</strain>
    </source>
</reference>
<dbReference type="Proteomes" id="UP001184230">
    <property type="component" value="Unassembled WGS sequence"/>
</dbReference>
<evidence type="ECO:0000259" key="2">
    <source>
        <dbReference type="Pfam" id="PF00199"/>
    </source>
</evidence>
<comment type="caution">
    <text evidence="3">The sequence shown here is derived from an EMBL/GenBank/DDBJ whole genome shotgun (WGS) entry which is preliminary data.</text>
</comment>
<dbReference type="Pfam" id="PF00199">
    <property type="entry name" value="Catalase"/>
    <property type="match status" value="1"/>
</dbReference>
<comment type="function">
    <text evidence="1">Decomposes hydrogen peroxide into water and oxygen; serves to protect cells from the toxic effects of hydrogen peroxide.</text>
</comment>
<dbReference type="InterPro" id="IPR020835">
    <property type="entry name" value="Catalase_sf"/>
</dbReference>
<evidence type="ECO:0000313" key="3">
    <source>
        <dbReference type="EMBL" id="MDR6535983.1"/>
    </source>
</evidence>
<name>A0ABU1NBZ5_9BURK</name>
<evidence type="ECO:0000256" key="1">
    <source>
        <dbReference type="ARBA" id="ARBA00002974"/>
    </source>
</evidence>
<protein>
    <submittedName>
        <fullName evidence="3">Catalase</fullName>
    </submittedName>
</protein>